<evidence type="ECO:0000313" key="1">
    <source>
        <dbReference type="EMBL" id="CAH2088548.1"/>
    </source>
</evidence>
<evidence type="ECO:0008006" key="3">
    <source>
        <dbReference type="Google" id="ProtNLM"/>
    </source>
</evidence>
<accession>A0AAU9TRN4</accession>
<organism evidence="1 2">
    <name type="scientific">Euphydryas editha</name>
    <name type="common">Edith's checkerspot</name>
    <dbReference type="NCBI Taxonomy" id="104508"/>
    <lineage>
        <taxon>Eukaryota</taxon>
        <taxon>Metazoa</taxon>
        <taxon>Ecdysozoa</taxon>
        <taxon>Arthropoda</taxon>
        <taxon>Hexapoda</taxon>
        <taxon>Insecta</taxon>
        <taxon>Pterygota</taxon>
        <taxon>Neoptera</taxon>
        <taxon>Endopterygota</taxon>
        <taxon>Lepidoptera</taxon>
        <taxon>Glossata</taxon>
        <taxon>Ditrysia</taxon>
        <taxon>Papilionoidea</taxon>
        <taxon>Nymphalidae</taxon>
        <taxon>Nymphalinae</taxon>
        <taxon>Euphydryas</taxon>
    </lineage>
</organism>
<proteinExistence type="predicted"/>
<comment type="caution">
    <text evidence="1">The sequence shown here is derived from an EMBL/GenBank/DDBJ whole genome shotgun (WGS) entry which is preliminary data.</text>
</comment>
<dbReference type="EMBL" id="CAKOGL010000007">
    <property type="protein sequence ID" value="CAH2088548.1"/>
    <property type="molecule type" value="Genomic_DNA"/>
</dbReference>
<evidence type="ECO:0000313" key="2">
    <source>
        <dbReference type="Proteomes" id="UP001153954"/>
    </source>
</evidence>
<reference evidence="1" key="1">
    <citation type="submission" date="2022-03" db="EMBL/GenBank/DDBJ databases">
        <authorList>
            <person name="Tunstrom K."/>
        </authorList>
    </citation>
    <scope>NUCLEOTIDE SEQUENCE</scope>
</reference>
<gene>
    <name evidence="1" type="ORF">EEDITHA_LOCUS4700</name>
</gene>
<name>A0AAU9TRN4_EUPED</name>
<dbReference type="Proteomes" id="UP001153954">
    <property type="component" value="Unassembled WGS sequence"/>
</dbReference>
<sequence length="82" mass="9583">MHWSLEKKIPCIIPEKQVKLENIQAVIIATSVLHNIARSMNLEEVEPEVFIPNVSLESNRLYDHGPPEYVSERQHLIDNYFQ</sequence>
<dbReference type="AlphaFoldDB" id="A0AAU9TRN4"/>
<keyword evidence="2" id="KW-1185">Reference proteome</keyword>
<protein>
    <recommendedName>
        <fullName evidence="3">DDE Tnp4 domain-containing protein</fullName>
    </recommendedName>
</protein>